<name>A0ABV2L6K6_9HYPH</name>
<dbReference type="EMBL" id="JBEPMM010000008">
    <property type="protein sequence ID" value="MET3693477.1"/>
    <property type="molecule type" value="Genomic_DNA"/>
</dbReference>
<dbReference type="Gene3D" id="1.10.3230.30">
    <property type="entry name" value="Phage gp6-like head-tail connector protein"/>
    <property type="match status" value="1"/>
</dbReference>
<sequence length="189" mass="19611">MNPIRVEAAIVEPVSLAEMRGFLRLDPDDGGAEDALVERLIAAARAQVEAAARRILVPGRYRLMLTAWPADGRMPLPLSPLVAVARAGLVDAAGTVTDLAPGLVRLGPDPVEAPGLVIDPAVPALDRRAALIEVDAGYGGAGPPLPPPLAQAIRLLVAHAFEHRGDGAGDGSPPPDVADLVAPLRRLRL</sequence>
<evidence type="ECO:0000313" key="2">
    <source>
        <dbReference type="Proteomes" id="UP001549145"/>
    </source>
</evidence>
<reference evidence="1 2" key="1">
    <citation type="submission" date="2024-06" db="EMBL/GenBank/DDBJ databases">
        <title>Genomic Encyclopedia of Type Strains, Phase IV (KMG-IV): sequencing the most valuable type-strain genomes for metagenomic binning, comparative biology and taxonomic classification.</title>
        <authorList>
            <person name="Goeker M."/>
        </authorList>
    </citation>
    <scope>NUCLEOTIDE SEQUENCE [LARGE SCALE GENOMIC DNA]</scope>
    <source>
        <strain evidence="1 2">DSM 21331</strain>
    </source>
</reference>
<accession>A0ABV2L6K6</accession>
<gene>
    <name evidence="1" type="ORF">ABID43_003027</name>
</gene>
<keyword evidence="2" id="KW-1185">Reference proteome</keyword>
<dbReference type="InterPro" id="IPR011738">
    <property type="entry name" value="Phage_CHP"/>
</dbReference>
<dbReference type="RefSeq" id="WP_238280672.1">
    <property type="nucleotide sequence ID" value="NZ_BPQL01000095.1"/>
</dbReference>
<evidence type="ECO:0000313" key="1">
    <source>
        <dbReference type="EMBL" id="MET3693477.1"/>
    </source>
</evidence>
<comment type="caution">
    <text evidence="1">The sequence shown here is derived from an EMBL/GenBank/DDBJ whole genome shotgun (WGS) entry which is preliminary data.</text>
</comment>
<dbReference type="NCBIfam" id="TIGR02215">
    <property type="entry name" value="phage_chp_gp8"/>
    <property type="match status" value="1"/>
</dbReference>
<protein>
    <submittedName>
        <fullName evidence="1">PhiE125 gp8 family phage protein</fullName>
    </submittedName>
</protein>
<organism evidence="1 2">
    <name type="scientific">Methylobacterium goesingense</name>
    <dbReference type="NCBI Taxonomy" id="243690"/>
    <lineage>
        <taxon>Bacteria</taxon>
        <taxon>Pseudomonadati</taxon>
        <taxon>Pseudomonadota</taxon>
        <taxon>Alphaproteobacteria</taxon>
        <taxon>Hyphomicrobiales</taxon>
        <taxon>Methylobacteriaceae</taxon>
        <taxon>Methylobacterium</taxon>
    </lineage>
</organism>
<dbReference type="Proteomes" id="UP001549145">
    <property type="component" value="Unassembled WGS sequence"/>
</dbReference>
<proteinExistence type="predicted"/>